<keyword evidence="2 5" id="KW-0812">Transmembrane</keyword>
<feature type="transmembrane region" description="Helical" evidence="5">
    <location>
        <begin position="21"/>
        <end position="46"/>
    </location>
</feature>
<sequence>MAEELKIQNLTTEKTEFKREVGVFGGVSLLGGIMIGSGIFYIGSYVMMRTGMSQGLSLLAWIIGGIVCLLGGLCLAELGTAMPKAGGMTVYLNEAYHPIVGFLCGFSSWLLGGPGSIAGIAIALPTAMRTFFDLSDFSIKMIAVILILGLTVYNYLGIKQGSVLQNITMVAKLVPIVIILVAALFLGRATPDLSLVPQGDSVSSGKVIGMVAFAVIATLWAYEGWTNLNTISEEVKNPRRNLPLSIIIAIVSITVLYTLFNFAIYRVFSLEEIKTYIDSGNFYLGTEVAKLFMGNFGAILVTVGMIVSMFGALNGCILAFPRMYYAMSVEGHFFKSFKVLHPVNKIPTAALFVQAGISIILVVFRSLDQLTSLVIFSGMIYNFLTVLAVIILRRKYPTIERPYKAWGYPVLTVITALIFMGLMVNTFIEDPTTALLSLAVQVAGVLVYLIFDRIYQRERAN</sequence>
<feature type="transmembrane region" description="Helical" evidence="5">
    <location>
        <begin position="207"/>
        <end position="225"/>
    </location>
</feature>
<evidence type="ECO:0000256" key="4">
    <source>
        <dbReference type="ARBA" id="ARBA00023136"/>
    </source>
</evidence>
<feature type="transmembrane region" description="Helical" evidence="5">
    <location>
        <begin position="246"/>
        <end position="268"/>
    </location>
</feature>
<evidence type="ECO:0000256" key="1">
    <source>
        <dbReference type="ARBA" id="ARBA00004141"/>
    </source>
</evidence>
<keyword evidence="3 5" id="KW-1133">Transmembrane helix</keyword>
<dbReference type="OrthoDB" id="178667at2"/>
<evidence type="ECO:0000313" key="6">
    <source>
        <dbReference type="EMBL" id="GAP40693.1"/>
    </source>
</evidence>
<dbReference type="GO" id="GO:0015179">
    <property type="term" value="F:L-amino acid transmembrane transporter activity"/>
    <property type="evidence" value="ECO:0007669"/>
    <property type="project" value="TreeGrafter"/>
</dbReference>
<dbReference type="PIRSF" id="PIRSF006060">
    <property type="entry name" value="AA_transporter"/>
    <property type="match status" value="1"/>
</dbReference>
<name>A0A0S7BJY9_9CHLR</name>
<accession>A0A0S7BJY9</accession>
<dbReference type="PANTHER" id="PTHR11785">
    <property type="entry name" value="AMINO ACID TRANSPORTER"/>
    <property type="match status" value="1"/>
</dbReference>
<gene>
    <name evidence="6" type="ORF">ATC1_13672</name>
</gene>
<dbReference type="EMBL" id="DF968181">
    <property type="protein sequence ID" value="GAP40693.1"/>
    <property type="molecule type" value="Genomic_DNA"/>
</dbReference>
<evidence type="ECO:0000256" key="3">
    <source>
        <dbReference type="ARBA" id="ARBA00022989"/>
    </source>
</evidence>
<feature type="transmembrane region" description="Helical" evidence="5">
    <location>
        <begin position="169"/>
        <end position="187"/>
    </location>
</feature>
<feature type="transmembrane region" description="Helical" evidence="5">
    <location>
        <begin position="405"/>
        <end position="428"/>
    </location>
</feature>
<evidence type="ECO:0000313" key="7">
    <source>
        <dbReference type="Proteomes" id="UP000053370"/>
    </source>
</evidence>
<evidence type="ECO:0000256" key="5">
    <source>
        <dbReference type="SAM" id="Phobius"/>
    </source>
</evidence>
<feature type="transmembrane region" description="Helical" evidence="5">
    <location>
        <begin position="296"/>
        <end position="325"/>
    </location>
</feature>
<feature type="transmembrane region" description="Helical" evidence="5">
    <location>
        <begin position="346"/>
        <end position="367"/>
    </location>
</feature>
<dbReference type="PATRIC" id="fig|1678840.3.peg.2018"/>
<dbReference type="Pfam" id="PF13520">
    <property type="entry name" value="AA_permease_2"/>
    <property type="match status" value="1"/>
</dbReference>
<organism evidence="6">
    <name type="scientific">Flexilinea flocculi</name>
    <dbReference type="NCBI Taxonomy" id="1678840"/>
    <lineage>
        <taxon>Bacteria</taxon>
        <taxon>Bacillati</taxon>
        <taxon>Chloroflexota</taxon>
        <taxon>Anaerolineae</taxon>
        <taxon>Anaerolineales</taxon>
        <taxon>Anaerolineaceae</taxon>
        <taxon>Flexilinea</taxon>
    </lineage>
</organism>
<protein>
    <submittedName>
        <fullName evidence="6">Amino acid transporter</fullName>
    </submittedName>
</protein>
<dbReference type="STRING" id="1678840.ATC1_13672"/>
<evidence type="ECO:0000256" key="2">
    <source>
        <dbReference type="ARBA" id="ARBA00022692"/>
    </source>
</evidence>
<keyword evidence="4 5" id="KW-0472">Membrane</keyword>
<dbReference type="PANTHER" id="PTHR11785:SF512">
    <property type="entry name" value="SOBREMESA, ISOFORM B"/>
    <property type="match status" value="1"/>
</dbReference>
<dbReference type="InterPro" id="IPR002293">
    <property type="entry name" value="AA/rel_permease1"/>
</dbReference>
<feature type="transmembrane region" description="Helical" evidence="5">
    <location>
        <begin position="137"/>
        <end position="157"/>
    </location>
</feature>
<dbReference type="AlphaFoldDB" id="A0A0S7BJY9"/>
<dbReference type="RefSeq" id="WP_062280389.1">
    <property type="nucleotide sequence ID" value="NZ_DF968181.1"/>
</dbReference>
<dbReference type="InterPro" id="IPR050598">
    <property type="entry name" value="AminoAcid_Transporter"/>
</dbReference>
<reference evidence="6" key="1">
    <citation type="journal article" date="2015" name="Genome Announc.">
        <title>Draft Genome Sequence of Anaerolineae Strain TC1, a Novel Isolate from a Methanogenic Wastewater Treatment System.</title>
        <authorList>
            <person name="Matsuura N."/>
            <person name="Tourlousse D.M."/>
            <person name="Sun L."/>
            <person name="Toyonaga M."/>
            <person name="Kuroda K."/>
            <person name="Ohashi A."/>
            <person name="Cruz R."/>
            <person name="Yamaguchi T."/>
            <person name="Sekiguchi Y."/>
        </authorList>
    </citation>
    <scope>NUCLEOTIDE SEQUENCE [LARGE SCALE GENOMIC DNA]</scope>
    <source>
        <strain evidence="6">TC1</strain>
    </source>
</reference>
<feature type="transmembrane region" description="Helical" evidence="5">
    <location>
        <begin position="99"/>
        <end position="125"/>
    </location>
</feature>
<feature type="transmembrane region" description="Helical" evidence="5">
    <location>
        <begin position="373"/>
        <end position="393"/>
    </location>
</feature>
<proteinExistence type="predicted"/>
<feature type="transmembrane region" description="Helical" evidence="5">
    <location>
        <begin position="58"/>
        <end position="78"/>
    </location>
</feature>
<dbReference type="Gene3D" id="1.20.1740.10">
    <property type="entry name" value="Amino acid/polyamine transporter I"/>
    <property type="match status" value="1"/>
</dbReference>
<keyword evidence="7" id="KW-1185">Reference proteome</keyword>
<dbReference type="GO" id="GO:0016020">
    <property type="term" value="C:membrane"/>
    <property type="evidence" value="ECO:0007669"/>
    <property type="project" value="UniProtKB-SubCell"/>
</dbReference>
<dbReference type="Proteomes" id="UP000053370">
    <property type="component" value="Unassembled WGS sequence"/>
</dbReference>
<comment type="subcellular location">
    <subcellularLocation>
        <location evidence="1">Membrane</location>
        <topology evidence="1">Multi-pass membrane protein</topology>
    </subcellularLocation>
</comment>
<feature type="transmembrane region" description="Helical" evidence="5">
    <location>
        <begin position="434"/>
        <end position="451"/>
    </location>
</feature>